<feature type="non-terminal residue" evidence="2">
    <location>
        <position position="181"/>
    </location>
</feature>
<proteinExistence type="predicted"/>
<dbReference type="EMBL" id="UINC01137089">
    <property type="protein sequence ID" value="SVD22216.1"/>
    <property type="molecule type" value="Genomic_DNA"/>
</dbReference>
<gene>
    <name evidence="2" type="ORF">METZ01_LOCUS375070</name>
</gene>
<reference evidence="2" key="1">
    <citation type="submission" date="2018-05" db="EMBL/GenBank/DDBJ databases">
        <authorList>
            <person name="Lanie J.A."/>
            <person name="Ng W.-L."/>
            <person name="Kazmierczak K.M."/>
            <person name="Andrzejewski T.M."/>
            <person name="Davidsen T.M."/>
            <person name="Wayne K.J."/>
            <person name="Tettelin H."/>
            <person name="Glass J.I."/>
            <person name="Rusch D."/>
            <person name="Podicherti R."/>
            <person name="Tsui H.-C.T."/>
            <person name="Winkler M.E."/>
        </authorList>
    </citation>
    <scope>NUCLEOTIDE SEQUENCE</scope>
</reference>
<evidence type="ECO:0000313" key="2">
    <source>
        <dbReference type="EMBL" id="SVD22216.1"/>
    </source>
</evidence>
<dbReference type="SUPFAM" id="SSF52374">
    <property type="entry name" value="Nucleotidylyl transferase"/>
    <property type="match status" value="1"/>
</dbReference>
<feature type="domain" description="Cytidyltransferase-like" evidence="1">
    <location>
        <begin position="18"/>
        <end position="68"/>
    </location>
</feature>
<dbReference type="InterPro" id="IPR014729">
    <property type="entry name" value="Rossmann-like_a/b/a_fold"/>
</dbReference>
<dbReference type="InterPro" id="IPR004821">
    <property type="entry name" value="Cyt_trans-like"/>
</dbReference>
<evidence type="ECO:0000259" key="1">
    <source>
        <dbReference type="Pfam" id="PF01467"/>
    </source>
</evidence>
<sequence length="181" mass="20203">MLYSVLLENKRANDYVVLYPGRFQPFHYGHKSSYDHLVDEFGSDKVFIITAGFSKAVQTAQQKLKAAKLVHGTAGYSQLAKGHQEQLAKNPMGFDDKLEVMTGVHGVRHDHTPEDNEKLNVVHKSNPYQPFQNLTDIFGEQADFISTTKAVIIAIGEKDFGRLQNSVGSRSTLLQLENPGQ</sequence>
<dbReference type="AlphaFoldDB" id="A0A382TJG7"/>
<protein>
    <recommendedName>
        <fullName evidence="1">Cytidyltransferase-like domain-containing protein</fullName>
    </recommendedName>
</protein>
<organism evidence="2">
    <name type="scientific">marine metagenome</name>
    <dbReference type="NCBI Taxonomy" id="408172"/>
    <lineage>
        <taxon>unclassified sequences</taxon>
        <taxon>metagenomes</taxon>
        <taxon>ecological metagenomes</taxon>
    </lineage>
</organism>
<accession>A0A382TJG7</accession>
<dbReference type="Gene3D" id="3.40.50.620">
    <property type="entry name" value="HUPs"/>
    <property type="match status" value="1"/>
</dbReference>
<name>A0A382TJG7_9ZZZZ</name>
<dbReference type="GO" id="GO:0003824">
    <property type="term" value="F:catalytic activity"/>
    <property type="evidence" value="ECO:0007669"/>
    <property type="project" value="InterPro"/>
</dbReference>
<dbReference type="Pfam" id="PF01467">
    <property type="entry name" value="CTP_transf_like"/>
    <property type="match status" value="1"/>
</dbReference>